<accession>A0A0Q9XWN6</accession>
<dbReference type="Proteomes" id="UP000053881">
    <property type="component" value="Unassembled WGS sequence"/>
</dbReference>
<sequence length="62" mass="7102">MKKYEYKTIKFDRKGVFKSKFNPDEELNQLGADGWKVVTTYTAGAGVGSSDELFFTLMREVE</sequence>
<gene>
    <name evidence="1" type="ORF">ACA29_17135</name>
</gene>
<dbReference type="PATRIC" id="fig|217031.4.peg.5823"/>
<dbReference type="Pfam" id="PF13783">
    <property type="entry name" value="DUF4177"/>
    <property type="match status" value="1"/>
</dbReference>
<protein>
    <recommendedName>
        <fullName evidence="3">DUF4177 domain-containing protein</fullName>
    </recommendedName>
</protein>
<dbReference type="InterPro" id="IPR025234">
    <property type="entry name" value="YjzH-like"/>
</dbReference>
<reference evidence="1 2" key="1">
    <citation type="submission" date="2015-06" db="EMBL/GenBank/DDBJ databases">
        <title>Genome sequencing project of Bacillus galactosidilyticus PL133.</title>
        <authorList>
            <person name="Gaiero J."/>
            <person name="Nicol R."/>
            <person name="Habash M."/>
        </authorList>
    </citation>
    <scope>NUCLEOTIDE SEQUENCE [LARGE SCALE GENOMIC DNA]</scope>
    <source>
        <strain evidence="1 2">PL133</strain>
    </source>
</reference>
<proteinExistence type="predicted"/>
<evidence type="ECO:0000313" key="1">
    <source>
        <dbReference type="EMBL" id="KRG11561.1"/>
    </source>
</evidence>
<name>A0A0Q9XWN6_9BACI</name>
<evidence type="ECO:0000313" key="2">
    <source>
        <dbReference type="Proteomes" id="UP000053881"/>
    </source>
</evidence>
<dbReference type="AlphaFoldDB" id="A0A0Q9XWN6"/>
<evidence type="ECO:0008006" key="3">
    <source>
        <dbReference type="Google" id="ProtNLM"/>
    </source>
</evidence>
<comment type="caution">
    <text evidence="1">The sequence shown here is derived from an EMBL/GenBank/DDBJ whole genome shotgun (WGS) entry which is preliminary data.</text>
</comment>
<organism evidence="1 2">
    <name type="scientific">Lederbergia galactosidilytica</name>
    <dbReference type="NCBI Taxonomy" id="217031"/>
    <lineage>
        <taxon>Bacteria</taxon>
        <taxon>Bacillati</taxon>
        <taxon>Bacillota</taxon>
        <taxon>Bacilli</taxon>
        <taxon>Bacillales</taxon>
        <taxon>Bacillaceae</taxon>
        <taxon>Lederbergia</taxon>
    </lineage>
</organism>
<dbReference type="EMBL" id="LGPB01000122">
    <property type="protein sequence ID" value="KRG11561.1"/>
    <property type="molecule type" value="Genomic_DNA"/>
</dbReference>